<dbReference type="AlphaFoldDB" id="A0A0G3EGA7"/>
<protein>
    <submittedName>
        <fullName evidence="2">Uncharacterized protein</fullName>
    </submittedName>
</protein>
<feature type="transmembrane region" description="Helical" evidence="1">
    <location>
        <begin position="113"/>
        <end position="130"/>
    </location>
</feature>
<gene>
    <name evidence="2" type="ORF">L21SP4_02144</name>
</gene>
<feature type="transmembrane region" description="Helical" evidence="1">
    <location>
        <begin position="23"/>
        <end position="43"/>
    </location>
</feature>
<evidence type="ECO:0000313" key="2">
    <source>
        <dbReference type="EMBL" id="AKJ65373.1"/>
    </source>
</evidence>
<feature type="transmembrane region" description="Helical" evidence="1">
    <location>
        <begin position="145"/>
        <end position="164"/>
    </location>
</feature>
<dbReference type="EMBL" id="CP010904">
    <property type="protein sequence ID" value="AKJ65373.1"/>
    <property type="molecule type" value="Genomic_DNA"/>
</dbReference>
<dbReference type="Proteomes" id="UP000035268">
    <property type="component" value="Chromosome"/>
</dbReference>
<proteinExistence type="predicted"/>
<name>A0A0G3EGA7_9BACT</name>
<evidence type="ECO:0000313" key="3">
    <source>
        <dbReference type="Proteomes" id="UP000035268"/>
    </source>
</evidence>
<keyword evidence="1" id="KW-0812">Transmembrane</keyword>
<organism evidence="2 3">
    <name type="scientific">Kiritimatiella glycovorans</name>
    <dbReference type="NCBI Taxonomy" id="1307763"/>
    <lineage>
        <taxon>Bacteria</taxon>
        <taxon>Pseudomonadati</taxon>
        <taxon>Kiritimatiellota</taxon>
        <taxon>Kiritimatiellia</taxon>
        <taxon>Kiritimatiellales</taxon>
        <taxon>Kiritimatiellaceae</taxon>
        <taxon>Kiritimatiella</taxon>
    </lineage>
</organism>
<reference evidence="3" key="1">
    <citation type="submission" date="2015-02" db="EMBL/GenBank/DDBJ databases">
        <title>Description and complete genome sequence of the first cultured representative of the subdivision 5 of the Verrucomicrobia phylum.</title>
        <authorList>
            <person name="Spring S."/>
            <person name="Bunk B."/>
            <person name="Sproer C."/>
            <person name="Klenk H.-P."/>
        </authorList>
    </citation>
    <scope>NUCLEOTIDE SEQUENCE [LARGE SCALE GENOMIC DNA]</scope>
    <source>
        <strain evidence="3">L21-Fru-AB</strain>
    </source>
</reference>
<keyword evidence="1" id="KW-0472">Membrane</keyword>
<sequence>MALVNPALCRQILQKDNPGMTGLAENLTVLVLVPGILTAGYVLLRRRSRLPSRGLRLWLLAWTLACVYFAGEEASWGQWYFGWGTPDPLAAVNDQSETNLHNMSSWMDQKPRAAVEVFIVVGGLLLPAALRKKRDLLRRLPRPDLVPWLVAPGLCWAAAGYLVLLHVAEVLPGAFFELHDQSELRELVIAWFLSLYLISYAFRTGETVSRT</sequence>
<evidence type="ECO:0000256" key="1">
    <source>
        <dbReference type="SAM" id="Phobius"/>
    </source>
</evidence>
<feature type="transmembrane region" description="Helical" evidence="1">
    <location>
        <begin position="184"/>
        <end position="202"/>
    </location>
</feature>
<reference evidence="2 3" key="2">
    <citation type="journal article" date="2016" name="ISME J.">
        <title>Characterization of the first cultured representative of Verrucomicrobia subdivision 5 indicates the proposal of a novel phylum.</title>
        <authorList>
            <person name="Spring S."/>
            <person name="Bunk B."/>
            <person name="Sproer C."/>
            <person name="Schumann P."/>
            <person name="Rohde M."/>
            <person name="Tindall B.J."/>
            <person name="Klenk H.P."/>
        </authorList>
    </citation>
    <scope>NUCLEOTIDE SEQUENCE [LARGE SCALE GENOMIC DNA]</scope>
    <source>
        <strain evidence="2 3">L21-Fru-AB</strain>
    </source>
</reference>
<keyword evidence="1" id="KW-1133">Transmembrane helix</keyword>
<accession>A0A0G3EGA7</accession>
<feature type="transmembrane region" description="Helical" evidence="1">
    <location>
        <begin position="55"/>
        <end position="71"/>
    </location>
</feature>
<dbReference type="KEGG" id="vbl:L21SP4_02144"/>
<keyword evidence="3" id="KW-1185">Reference proteome</keyword>